<feature type="region of interest" description="Disordered" evidence="10">
    <location>
        <begin position="560"/>
        <end position="635"/>
    </location>
</feature>
<dbReference type="GO" id="GO:0003700">
    <property type="term" value="F:DNA-binding transcription factor activity"/>
    <property type="evidence" value="ECO:0007669"/>
    <property type="project" value="InterPro"/>
</dbReference>
<dbReference type="SMART" id="SM00415">
    <property type="entry name" value="HSF"/>
    <property type="match status" value="1"/>
</dbReference>
<dbReference type="CDD" id="cd17546">
    <property type="entry name" value="REC_hyHK_CKI1_RcsC-like"/>
    <property type="match status" value="1"/>
</dbReference>
<dbReference type="GeneID" id="37268728"/>
<proteinExistence type="predicted"/>
<dbReference type="PANTHER" id="PTHR45339">
    <property type="entry name" value="HYBRID SIGNAL TRANSDUCTION HISTIDINE KINASE J"/>
    <property type="match status" value="1"/>
</dbReference>
<dbReference type="OrthoDB" id="60033at2759"/>
<feature type="modified residue" description="4-aspartylphosphate" evidence="9">
    <location>
        <position position="831"/>
    </location>
</feature>
<feature type="compositionally biased region" description="Low complexity" evidence="10">
    <location>
        <begin position="247"/>
        <end position="280"/>
    </location>
</feature>
<evidence type="ECO:0000256" key="8">
    <source>
        <dbReference type="ARBA" id="ARBA00062171"/>
    </source>
</evidence>
<feature type="compositionally biased region" description="Polar residues" evidence="10">
    <location>
        <begin position="7"/>
        <end position="26"/>
    </location>
</feature>
<dbReference type="SUPFAM" id="SSF52172">
    <property type="entry name" value="CheY-like"/>
    <property type="match status" value="1"/>
</dbReference>
<keyword evidence="3" id="KW-0902">Two-component regulatory system</keyword>
<dbReference type="InterPro" id="IPR001789">
    <property type="entry name" value="Sig_transdc_resp-reg_receiver"/>
</dbReference>
<evidence type="ECO:0000259" key="11">
    <source>
        <dbReference type="PROSITE" id="PS50110"/>
    </source>
</evidence>
<dbReference type="EMBL" id="KZ819296">
    <property type="protein sequence ID" value="PWN97148.1"/>
    <property type="molecule type" value="Genomic_DNA"/>
</dbReference>
<dbReference type="Gene3D" id="1.10.10.10">
    <property type="entry name" value="Winged helix-like DNA-binding domain superfamily/Winged helix DNA-binding domain"/>
    <property type="match status" value="1"/>
</dbReference>
<dbReference type="PRINTS" id="PR00056">
    <property type="entry name" value="HSFDOMAIN"/>
</dbReference>
<feature type="compositionally biased region" description="Low complexity" evidence="10">
    <location>
        <begin position="34"/>
        <end position="53"/>
    </location>
</feature>
<dbReference type="SMART" id="SM00448">
    <property type="entry name" value="REC"/>
    <property type="match status" value="1"/>
</dbReference>
<protein>
    <recommendedName>
        <fullName evidence="11">Response regulatory domain-containing protein</fullName>
    </recommendedName>
</protein>
<feature type="domain" description="Response regulatory" evidence="11">
    <location>
        <begin position="782"/>
        <end position="896"/>
    </location>
</feature>
<dbReference type="RefSeq" id="XP_025597427.1">
    <property type="nucleotide sequence ID" value="XM_025741184.1"/>
</dbReference>
<evidence type="ECO:0000256" key="4">
    <source>
        <dbReference type="ARBA" id="ARBA00023015"/>
    </source>
</evidence>
<dbReference type="STRING" id="58919.A0A316Z829"/>
<keyword evidence="2 9" id="KW-0597">Phosphoprotein</keyword>
<comment type="subcellular location">
    <subcellularLocation>
        <location evidence="1">Nucleus</location>
    </subcellularLocation>
</comment>
<dbReference type="Pfam" id="PF00447">
    <property type="entry name" value="HSF_DNA-bind"/>
    <property type="match status" value="1"/>
</dbReference>
<keyword evidence="6" id="KW-0804">Transcription</keyword>
<dbReference type="InterPro" id="IPR000232">
    <property type="entry name" value="HSF_DNA-bd"/>
</dbReference>
<dbReference type="FunFam" id="1.10.10.10:FF:000027">
    <property type="entry name" value="Heat shock transcription factor 1"/>
    <property type="match status" value="1"/>
</dbReference>
<dbReference type="PROSITE" id="PS50110">
    <property type="entry name" value="RESPONSE_REGULATORY"/>
    <property type="match status" value="1"/>
</dbReference>
<dbReference type="PANTHER" id="PTHR45339:SF1">
    <property type="entry name" value="HYBRID SIGNAL TRANSDUCTION HISTIDINE KINASE J"/>
    <property type="match status" value="1"/>
</dbReference>
<feature type="region of interest" description="Disordered" evidence="10">
    <location>
        <begin position="739"/>
        <end position="762"/>
    </location>
</feature>
<dbReference type="InterPro" id="IPR036390">
    <property type="entry name" value="WH_DNA-bd_sf"/>
</dbReference>
<feature type="compositionally biased region" description="Acidic residues" evidence="10">
    <location>
        <begin position="283"/>
        <end position="298"/>
    </location>
</feature>
<organism evidence="12 13">
    <name type="scientific">Tilletiopsis washingtonensis</name>
    <dbReference type="NCBI Taxonomy" id="58919"/>
    <lineage>
        <taxon>Eukaryota</taxon>
        <taxon>Fungi</taxon>
        <taxon>Dikarya</taxon>
        <taxon>Basidiomycota</taxon>
        <taxon>Ustilaginomycotina</taxon>
        <taxon>Exobasidiomycetes</taxon>
        <taxon>Entylomatales</taxon>
        <taxon>Entylomatales incertae sedis</taxon>
        <taxon>Tilletiopsis</taxon>
    </lineage>
</organism>
<evidence type="ECO:0000313" key="12">
    <source>
        <dbReference type="EMBL" id="PWN97148.1"/>
    </source>
</evidence>
<feature type="compositionally biased region" description="Pro residues" evidence="10">
    <location>
        <begin position="166"/>
        <end position="175"/>
    </location>
</feature>
<accession>A0A316Z829</accession>
<gene>
    <name evidence="12" type="ORF">FA09DRAFT_325911</name>
</gene>
<dbReference type="FunFam" id="3.40.50.2300:FF:000212">
    <property type="entry name" value="Stress response regulator/HFS transcription factor"/>
    <property type="match status" value="1"/>
</dbReference>
<keyword evidence="5" id="KW-0238">DNA-binding</keyword>
<evidence type="ECO:0000256" key="1">
    <source>
        <dbReference type="ARBA" id="ARBA00004123"/>
    </source>
</evidence>
<dbReference type="GO" id="GO:0000160">
    <property type="term" value="P:phosphorelay signal transduction system"/>
    <property type="evidence" value="ECO:0007669"/>
    <property type="project" value="UniProtKB-KW"/>
</dbReference>
<feature type="region of interest" description="Disordered" evidence="10">
    <location>
        <begin position="1"/>
        <end position="310"/>
    </location>
</feature>
<evidence type="ECO:0000256" key="3">
    <source>
        <dbReference type="ARBA" id="ARBA00023012"/>
    </source>
</evidence>
<feature type="compositionally biased region" description="Low complexity" evidence="10">
    <location>
        <begin position="87"/>
        <end position="116"/>
    </location>
</feature>
<name>A0A316Z829_9BASI</name>
<keyword evidence="4" id="KW-0805">Transcription regulation</keyword>
<dbReference type="GO" id="GO:0043565">
    <property type="term" value="F:sequence-specific DNA binding"/>
    <property type="evidence" value="ECO:0007669"/>
    <property type="project" value="InterPro"/>
</dbReference>
<dbReference type="Pfam" id="PF00072">
    <property type="entry name" value="Response_reg"/>
    <property type="match status" value="1"/>
</dbReference>
<evidence type="ECO:0000256" key="2">
    <source>
        <dbReference type="ARBA" id="ARBA00022553"/>
    </source>
</evidence>
<comment type="subunit">
    <text evidence="8">Homotrimer. Homotrimerization increases the affinity of HSF1 to DNA. Interacts with transcriptional coregulator SSA1 on chromatin.</text>
</comment>
<feature type="compositionally biased region" description="Low complexity" evidence="10">
    <location>
        <begin position="136"/>
        <end position="154"/>
    </location>
</feature>
<evidence type="ECO:0000256" key="5">
    <source>
        <dbReference type="ARBA" id="ARBA00023125"/>
    </source>
</evidence>
<dbReference type="InterPro" id="IPR036388">
    <property type="entry name" value="WH-like_DNA-bd_sf"/>
</dbReference>
<dbReference type="Proteomes" id="UP000245946">
    <property type="component" value="Unassembled WGS sequence"/>
</dbReference>
<dbReference type="Gene3D" id="3.40.50.2300">
    <property type="match status" value="1"/>
</dbReference>
<evidence type="ECO:0000256" key="9">
    <source>
        <dbReference type="PROSITE-ProRule" id="PRU00169"/>
    </source>
</evidence>
<evidence type="ECO:0000256" key="6">
    <source>
        <dbReference type="ARBA" id="ARBA00023163"/>
    </source>
</evidence>
<feature type="compositionally biased region" description="Low complexity" evidence="10">
    <location>
        <begin position="63"/>
        <end position="79"/>
    </location>
</feature>
<feature type="region of interest" description="Disordered" evidence="10">
    <location>
        <begin position="414"/>
        <end position="436"/>
    </location>
</feature>
<sequence>MSRQEHGGQSSGWQPPRGGSSSSIDSNVGGMAGPGSRMSSMGGASTASTSMTSPYDPPMPSEQYVQQQQGGPQFGNYQPMMPPPGQPSAGAASKWPGTLSPSSGGPGAGAYATTPGQSAPRPGGYFPGAPDYGQNGQASRSQAPPQAGPQPDGSFNNFPGGYGQGPPRPPQPLPPHQQQQQFAPPPQGAGPGYAPPQDGQWGRGPSVLAPYGGPGQAPPQQLAPSYAQQRAEPTEQQRAEGYAQHLAQKQRQMRMLAQQQQHLQHQQQLQMQQQQQQMAQKGDDDDGDDGGEDGDEEDGARKGRGAAQKGTSDFVKKLFKMLSDTSYSSIVSWSASGESFVVKTMNDFTKHVLPRHFRHSNFASFVRQLNKYDFHKVKNPEEQAQGADQAWEFKHPEFLRGREDLLENVKRKMPTGKKVTKDRSDSPTMPSAADAADKGAAGYGELKNQVAALTASQDQMSSHINNLTKQYQGVIGEMLTFQRNMVQQDQLMQQLIQYLMQESRKPAIGDGNTPGGSSMQGLLDTGASDSPFVAPETAQSLIGNYSTLARDSFATMSQVSERMAAAQSGRDQMQGRAGSSSAGPSMNGAPNHRDSDGGPPSPKSSGSPASDYAPNGKGKASTAGDRMYFHPPHLNAEDASAGDVFSSALQAPGSQALEHAGLRVYTVGTLQPRSDFGTLPSDGSGSPGDAVASALNGRAPSVGAGTESRPFGINVPSLEELPADMPRVDRRFSTAAVTPLPGAGPQTQANVSDGLATPSDGGQNMLRIRRSTYVPGWAVPPRVLVVDDNDVCRKMSSKFLQVFGCAIDVAVDGVNAVNKMNLEKYDLVLMDIVMPNLDGVSATSLIREFDPRTPIISMTSNSGPKELLNYMSSGMNDILPKPFTKEGLLNMLEKHLIHLKTVQKMDEIPKSFGLPPLSDDALQSVLSATAASAAHLQNGAPSPRGLGSMLGNSAAGASPFAAMMGNGPARFTNADSPEEKNSDDDEGVDNPLAGMGFSDDEYISMLQNLIAAGSVSDSQRGEMSDSVASALGVARGEGAGGGTRSKESTPVNLGVRKRSAEPSDASDAHKRSRVAGLQG</sequence>
<feature type="region of interest" description="Disordered" evidence="10">
    <location>
        <begin position="966"/>
        <end position="996"/>
    </location>
</feature>
<feature type="compositionally biased region" description="Basic and acidic residues" evidence="10">
    <location>
        <begin position="1058"/>
        <end position="1069"/>
    </location>
</feature>
<evidence type="ECO:0000313" key="13">
    <source>
        <dbReference type="Proteomes" id="UP000245946"/>
    </source>
</evidence>
<reference evidence="12 13" key="1">
    <citation type="journal article" date="2018" name="Mol. Biol. Evol.">
        <title>Broad Genomic Sampling Reveals a Smut Pathogenic Ancestry of the Fungal Clade Ustilaginomycotina.</title>
        <authorList>
            <person name="Kijpornyongpan T."/>
            <person name="Mondo S.J."/>
            <person name="Barry K."/>
            <person name="Sandor L."/>
            <person name="Lee J."/>
            <person name="Lipzen A."/>
            <person name="Pangilinan J."/>
            <person name="LaButti K."/>
            <person name="Hainaut M."/>
            <person name="Henrissat B."/>
            <person name="Grigoriev I.V."/>
            <person name="Spatafora J.W."/>
            <person name="Aime M.C."/>
        </authorList>
    </citation>
    <scope>NUCLEOTIDE SEQUENCE [LARGE SCALE GENOMIC DNA]</scope>
    <source>
        <strain evidence="12 13">MCA 4186</strain>
    </source>
</reference>
<dbReference type="AlphaFoldDB" id="A0A316Z829"/>
<evidence type="ECO:0000256" key="10">
    <source>
        <dbReference type="SAM" id="MobiDB-lite"/>
    </source>
</evidence>
<dbReference type="InterPro" id="IPR011006">
    <property type="entry name" value="CheY-like_superfamily"/>
</dbReference>
<dbReference type="GO" id="GO:0005634">
    <property type="term" value="C:nucleus"/>
    <property type="evidence" value="ECO:0007669"/>
    <property type="project" value="UniProtKB-SubCell"/>
</dbReference>
<keyword evidence="7" id="KW-0539">Nucleus</keyword>
<keyword evidence="13" id="KW-1185">Reference proteome</keyword>
<dbReference type="SUPFAM" id="SSF46785">
    <property type="entry name" value="Winged helix' DNA-binding domain"/>
    <property type="match status" value="1"/>
</dbReference>
<evidence type="ECO:0000256" key="7">
    <source>
        <dbReference type="ARBA" id="ARBA00023242"/>
    </source>
</evidence>
<feature type="region of interest" description="Disordered" evidence="10">
    <location>
        <begin position="1034"/>
        <end position="1079"/>
    </location>
</feature>